<sequence>MDLRECHPSCEAAESVLVSGQYDSVDDVLHDLDDIADAEARAVKSVFASGMQKRRDPTCAG</sequence>
<proteinExistence type="predicted"/>
<accession>A0A430HPW7</accession>
<dbReference type="EMBL" id="RXLQ01000004">
    <property type="protein sequence ID" value="RSZ59557.1"/>
    <property type="molecule type" value="Genomic_DNA"/>
</dbReference>
<keyword evidence="2" id="KW-1185">Reference proteome</keyword>
<evidence type="ECO:0000313" key="2">
    <source>
        <dbReference type="Proteomes" id="UP000278085"/>
    </source>
</evidence>
<evidence type="ECO:0000313" key="1">
    <source>
        <dbReference type="EMBL" id="RSZ59557.1"/>
    </source>
</evidence>
<comment type="caution">
    <text evidence="1">The sequence shown here is derived from an EMBL/GenBank/DDBJ whole genome shotgun (WGS) entry which is preliminary data.</text>
</comment>
<dbReference type="AlphaFoldDB" id="A0A430HPW7"/>
<dbReference type="Proteomes" id="UP000278085">
    <property type="component" value="Unassembled WGS sequence"/>
</dbReference>
<reference evidence="1 2" key="1">
    <citation type="submission" date="2018-12" db="EMBL/GenBank/DDBJ databases">
        <authorList>
            <person name="Yang E."/>
        </authorList>
    </citation>
    <scope>NUCLEOTIDE SEQUENCE [LARGE SCALE GENOMIC DNA]</scope>
    <source>
        <strain evidence="1 2">SOD</strain>
    </source>
</reference>
<gene>
    <name evidence="1" type="ORF">EJB06_10425</name>
</gene>
<protein>
    <submittedName>
        <fullName evidence="1">Uncharacterized protein</fullName>
    </submittedName>
</protein>
<name>A0A430HPW7_9BURK</name>
<organism evidence="1 2">
    <name type="scientific">Massilia atriviolacea</name>
    <dbReference type="NCBI Taxonomy" id="2495579"/>
    <lineage>
        <taxon>Bacteria</taxon>
        <taxon>Pseudomonadati</taxon>
        <taxon>Pseudomonadota</taxon>
        <taxon>Betaproteobacteria</taxon>
        <taxon>Burkholderiales</taxon>
        <taxon>Oxalobacteraceae</taxon>
        <taxon>Telluria group</taxon>
        <taxon>Massilia</taxon>
    </lineage>
</organism>